<dbReference type="STRING" id="1236970.JCM9140_1962"/>
<keyword evidence="3" id="KW-0472">Membrane</keyword>
<keyword evidence="3" id="KW-1133">Transmembrane helix</keyword>
<comment type="caution">
    <text evidence="5">The sequence shown here is derived from an EMBL/GenBank/DDBJ whole genome shotgun (WGS) entry which is preliminary data.</text>
</comment>
<dbReference type="AlphaFoldDB" id="W4Q3L4"/>
<keyword evidence="6" id="KW-1185">Reference proteome</keyword>
<feature type="transmembrane region" description="Helical" evidence="3">
    <location>
        <begin position="194"/>
        <end position="213"/>
    </location>
</feature>
<name>W4Q3L4_9BACI</name>
<dbReference type="PANTHER" id="PTHR22911:SF137">
    <property type="entry name" value="SOLUTE CARRIER FAMILY 35 MEMBER G2-RELATED"/>
    <property type="match status" value="1"/>
</dbReference>
<feature type="transmembrane region" description="Helical" evidence="3">
    <location>
        <begin position="49"/>
        <end position="66"/>
    </location>
</feature>
<dbReference type="GO" id="GO:0016020">
    <property type="term" value="C:membrane"/>
    <property type="evidence" value="ECO:0007669"/>
    <property type="project" value="InterPro"/>
</dbReference>
<feature type="transmembrane region" description="Helical" evidence="3">
    <location>
        <begin position="78"/>
        <end position="96"/>
    </location>
</feature>
<evidence type="ECO:0000256" key="1">
    <source>
        <dbReference type="ARBA" id="ARBA00004127"/>
    </source>
</evidence>
<evidence type="ECO:0000313" key="5">
    <source>
        <dbReference type="EMBL" id="GAE25939.1"/>
    </source>
</evidence>
<feature type="domain" description="EamA" evidence="4">
    <location>
        <begin position="15"/>
        <end position="151"/>
    </location>
</feature>
<dbReference type="EMBL" id="BAUT01000016">
    <property type="protein sequence ID" value="GAE25939.1"/>
    <property type="molecule type" value="Genomic_DNA"/>
</dbReference>
<dbReference type="InterPro" id="IPR000620">
    <property type="entry name" value="EamA_dom"/>
</dbReference>
<gene>
    <name evidence="5" type="ORF">JCM9140_1962</name>
</gene>
<reference evidence="5" key="1">
    <citation type="journal article" date="2014" name="Genome Announc.">
        <title>Draft Genome Sequences of Three Alkaliphilic Bacillus Strains, Bacillus wakoensis JCM 9140T, Bacillus akibai JCM 9157T, and Bacillus hemicellulosilyticus JCM 9152T.</title>
        <authorList>
            <person name="Yuki M."/>
            <person name="Oshima K."/>
            <person name="Suda W."/>
            <person name="Oshida Y."/>
            <person name="Kitamura K."/>
            <person name="Iida T."/>
            <person name="Hattori M."/>
            <person name="Ohkuma M."/>
        </authorList>
    </citation>
    <scope>NUCLEOTIDE SEQUENCE [LARGE SCALE GENOMIC DNA]</scope>
    <source>
        <strain evidence="5">JCM 9140</strain>
    </source>
</reference>
<dbReference type="Proteomes" id="UP000018890">
    <property type="component" value="Unassembled WGS sequence"/>
</dbReference>
<proteinExistence type="inferred from homology"/>
<feature type="transmembrane region" description="Helical" evidence="3">
    <location>
        <begin position="12"/>
        <end position="29"/>
    </location>
</feature>
<comment type="similarity">
    <text evidence="2">Belongs to the EamA transporter family.</text>
</comment>
<sequence>MKKRFNPQRKYPPFLGVFFAISATLFLSIKPIIIKVIYEHGVTPEDALYIRQVIAAVVLSLLFLCSPKNRLLVKSRKMGIYLLLIGFFGFFLSPLLDFWGLVYVSAVLERMLLFTYPVFVILITALLNKWKIRVWTCVFFFIIYIGLFFALSGGNLSILKMNMFGGTLILLSAFTYAIYLVLASKVLTKTGVINVNAIGMVVSVLFLSIYLGAMC</sequence>
<dbReference type="RefSeq" id="WP_052002149.1">
    <property type="nucleotide sequence ID" value="NZ_BAUT01000016.1"/>
</dbReference>
<organism evidence="5 6">
    <name type="scientific">Halalkalibacter wakoensis JCM 9140</name>
    <dbReference type="NCBI Taxonomy" id="1236970"/>
    <lineage>
        <taxon>Bacteria</taxon>
        <taxon>Bacillati</taxon>
        <taxon>Bacillota</taxon>
        <taxon>Bacilli</taxon>
        <taxon>Bacillales</taxon>
        <taxon>Bacillaceae</taxon>
        <taxon>Halalkalibacter</taxon>
    </lineage>
</organism>
<evidence type="ECO:0000313" key="6">
    <source>
        <dbReference type="Proteomes" id="UP000018890"/>
    </source>
</evidence>
<evidence type="ECO:0000259" key="4">
    <source>
        <dbReference type="Pfam" id="PF00892"/>
    </source>
</evidence>
<feature type="transmembrane region" description="Helical" evidence="3">
    <location>
        <begin position="102"/>
        <end position="127"/>
    </location>
</feature>
<feature type="transmembrane region" description="Helical" evidence="3">
    <location>
        <begin position="163"/>
        <end position="182"/>
    </location>
</feature>
<keyword evidence="3" id="KW-0812">Transmembrane</keyword>
<dbReference type="InterPro" id="IPR037185">
    <property type="entry name" value="EmrE-like"/>
</dbReference>
<evidence type="ECO:0000256" key="3">
    <source>
        <dbReference type="SAM" id="Phobius"/>
    </source>
</evidence>
<dbReference type="SUPFAM" id="SSF103481">
    <property type="entry name" value="Multidrug resistance efflux transporter EmrE"/>
    <property type="match status" value="1"/>
</dbReference>
<feature type="transmembrane region" description="Helical" evidence="3">
    <location>
        <begin position="134"/>
        <end position="151"/>
    </location>
</feature>
<dbReference type="PANTHER" id="PTHR22911">
    <property type="entry name" value="ACYL-MALONYL CONDENSING ENZYME-RELATED"/>
    <property type="match status" value="1"/>
</dbReference>
<comment type="subcellular location">
    <subcellularLocation>
        <location evidence="1">Endomembrane system</location>
        <topology evidence="1">Multi-pass membrane protein</topology>
    </subcellularLocation>
</comment>
<protein>
    <submittedName>
        <fullName evidence="5">Hypothetical membrane protein</fullName>
    </submittedName>
</protein>
<accession>W4Q3L4</accession>
<dbReference type="Pfam" id="PF00892">
    <property type="entry name" value="EamA"/>
    <property type="match status" value="1"/>
</dbReference>
<evidence type="ECO:0000256" key="2">
    <source>
        <dbReference type="ARBA" id="ARBA00007362"/>
    </source>
</evidence>